<dbReference type="InterPro" id="IPR050833">
    <property type="entry name" value="Poly_Biosynth_Transport"/>
</dbReference>
<dbReference type="PANTHER" id="PTHR30250">
    <property type="entry name" value="PST FAMILY PREDICTED COLANIC ACID TRANSPORTER"/>
    <property type="match status" value="1"/>
</dbReference>
<evidence type="ECO:0000256" key="2">
    <source>
        <dbReference type="ARBA" id="ARBA00022475"/>
    </source>
</evidence>
<feature type="transmembrane region" description="Helical" evidence="6">
    <location>
        <begin position="93"/>
        <end position="113"/>
    </location>
</feature>
<accession>A0A518G7Z7</accession>
<keyword evidence="5 6" id="KW-0472">Membrane</keyword>
<evidence type="ECO:0000256" key="5">
    <source>
        <dbReference type="ARBA" id="ARBA00023136"/>
    </source>
</evidence>
<sequence length="463" mass="48838">MIADQPQQSPHQRNAKWVVGSRVVGIVATLAGNILAARILGPASYGVYLLITTALTLGTMLAMSGLDEVAVRFVSENLGRNAPDRAKSYAVRILRTLAVTSLAASILVGCSLYSMSAQLSNYGDALAIAALTASGVLLLSWQKVGAELLRGYANLKLASLYTGGVTGGPVSNVLFLGLLLLGYVGISWFTLTPSSLATVLFFTVISVAITLPWVLVGLRATMRLHGGSAPAVVLTPTEKGIMTSVSLTLLVNQLLSFGTQQFDIWLGAICLSPTELGVYGAAKRCLLISAMPVQMAMMTILATIPRLHSQHRSAELQQILRSTATYAAIPSLAALGLLALFPEMVLTLVFGESYAGAGPTVVVLTLGYLCLIVLGNPPPVLVMTGHQSAVLLVNLFATITLLVVGYVGARLYGSLGLAVGSTASLVVQNALLWWWARRKLGIWTHVGRPLWHSTSNTDISATT</sequence>
<evidence type="ECO:0000313" key="7">
    <source>
        <dbReference type="EMBL" id="QDV24718.1"/>
    </source>
</evidence>
<dbReference type="OrthoDB" id="274704at2"/>
<organism evidence="7 8">
    <name type="scientific">Aureliella helgolandensis</name>
    <dbReference type="NCBI Taxonomy" id="2527968"/>
    <lineage>
        <taxon>Bacteria</taxon>
        <taxon>Pseudomonadati</taxon>
        <taxon>Planctomycetota</taxon>
        <taxon>Planctomycetia</taxon>
        <taxon>Pirellulales</taxon>
        <taxon>Pirellulaceae</taxon>
        <taxon>Aureliella</taxon>
    </lineage>
</organism>
<dbReference type="KEGG" id="ahel:Q31a_30390"/>
<evidence type="ECO:0000256" key="1">
    <source>
        <dbReference type="ARBA" id="ARBA00004651"/>
    </source>
</evidence>
<feature type="transmembrane region" description="Helical" evidence="6">
    <location>
        <begin position="286"/>
        <end position="304"/>
    </location>
</feature>
<feature type="transmembrane region" description="Helical" evidence="6">
    <location>
        <begin position="415"/>
        <end position="435"/>
    </location>
</feature>
<feature type="transmembrane region" description="Helical" evidence="6">
    <location>
        <begin position="20"/>
        <end position="40"/>
    </location>
</feature>
<feature type="transmembrane region" description="Helical" evidence="6">
    <location>
        <begin position="47"/>
        <end position="66"/>
    </location>
</feature>
<keyword evidence="3 6" id="KW-0812">Transmembrane</keyword>
<keyword evidence="2" id="KW-1003">Cell membrane</keyword>
<feature type="transmembrane region" description="Helical" evidence="6">
    <location>
        <begin position="354"/>
        <end position="376"/>
    </location>
</feature>
<feature type="transmembrane region" description="Helical" evidence="6">
    <location>
        <begin position="324"/>
        <end position="342"/>
    </location>
</feature>
<evidence type="ECO:0000256" key="3">
    <source>
        <dbReference type="ARBA" id="ARBA00022692"/>
    </source>
</evidence>
<name>A0A518G7Z7_9BACT</name>
<comment type="subcellular location">
    <subcellularLocation>
        <location evidence="1">Cell membrane</location>
        <topology evidence="1">Multi-pass membrane protein</topology>
    </subcellularLocation>
</comment>
<dbReference type="AlphaFoldDB" id="A0A518G7Z7"/>
<proteinExistence type="predicted"/>
<dbReference type="Pfam" id="PF01943">
    <property type="entry name" value="Polysacc_synt"/>
    <property type="match status" value="1"/>
</dbReference>
<dbReference type="RefSeq" id="WP_145078749.1">
    <property type="nucleotide sequence ID" value="NZ_CP036298.1"/>
</dbReference>
<feature type="transmembrane region" description="Helical" evidence="6">
    <location>
        <begin position="196"/>
        <end position="215"/>
    </location>
</feature>
<reference evidence="7 8" key="1">
    <citation type="submission" date="2019-02" db="EMBL/GenBank/DDBJ databases">
        <title>Deep-cultivation of Planctomycetes and their phenomic and genomic characterization uncovers novel biology.</title>
        <authorList>
            <person name="Wiegand S."/>
            <person name="Jogler M."/>
            <person name="Boedeker C."/>
            <person name="Pinto D."/>
            <person name="Vollmers J."/>
            <person name="Rivas-Marin E."/>
            <person name="Kohn T."/>
            <person name="Peeters S.H."/>
            <person name="Heuer A."/>
            <person name="Rast P."/>
            <person name="Oberbeckmann S."/>
            <person name="Bunk B."/>
            <person name="Jeske O."/>
            <person name="Meyerdierks A."/>
            <person name="Storesund J.E."/>
            <person name="Kallscheuer N."/>
            <person name="Luecker S."/>
            <person name="Lage O.M."/>
            <person name="Pohl T."/>
            <person name="Merkel B.J."/>
            <person name="Hornburger P."/>
            <person name="Mueller R.-W."/>
            <person name="Bruemmer F."/>
            <person name="Labrenz M."/>
            <person name="Spormann A.M."/>
            <person name="Op den Camp H."/>
            <person name="Overmann J."/>
            <person name="Amann R."/>
            <person name="Jetten M.S.M."/>
            <person name="Mascher T."/>
            <person name="Medema M.H."/>
            <person name="Devos D.P."/>
            <person name="Kaster A.-K."/>
            <person name="Ovreas L."/>
            <person name="Rohde M."/>
            <person name="Galperin M.Y."/>
            <person name="Jogler C."/>
        </authorList>
    </citation>
    <scope>NUCLEOTIDE SEQUENCE [LARGE SCALE GENOMIC DNA]</scope>
    <source>
        <strain evidence="7 8">Q31a</strain>
    </source>
</reference>
<keyword evidence="8" id="KW-1185">Reference proteome</keyword>
<feature type="transmembrane region" description="Helical" evidence="6">
    <location>
        <begin position="161"/>
        <end position="184"/>
    </location>
</feature>
<evidence type="ECO:0000256" key="6">
    <source>
        <dbReference type="SAM" id="Phobius"/>
    </source>
</evidence>
<dbReference type="Proteomes" id="UP000318017">
    <property type="component" value="Chromosome"/>
</dbReference>
<dbReference type="PANTHER" id="PTHR30250:SF11">
    <property type="entry name" value="O-ANTIGEN TRANSPORTER-RELATED"/>
    <property type="match status" value="1"/>
</dbReference>
<dbReference type="InterPro" id="IPR002797">
    <property type="entry name" value="Polysacc_synth"/>
</dbReference>
<feature type="transmembrane region" description="Helical" evidence="6">
    <location>
        <begin position="125"/>
        <end position="141"/>
    </location>
</feature>
<keyword evidence="4 6" id="KW-1133">Transmembrane helix</keyword>
<evidence type="ECO:0000256" key="4">
    <source>
        <dbReference type="ARBA" id="ARBA00022989"/>
    </source>
</evidence>
<dbReference type="EMBL" id="CP036298">
    <property type="protein sequence ID" value="QDV24718.1"/>
    <property type="molecule type" value="Genomic_DNA"/>
</dbReference>
<evidence type="ECO:0000313" key="8">
    <source>
        <dbReference type="Proteomes" id="UP000318017"/>
    </source>
</evidence>
<feature type="transmembrane region" description="Helical" evidence="6">
    <location>
        <begin position="388"/>
        <end position="409"/>
    </location>
</feature>
<protein>
    <submittedName>
        <fullName evidence="7">Polysaccharide biosynthesis protein</fullName>
    </submittedName>
</protein>
<dbReference type="GO" id="GO:0005886">
    <property type="term" value="C:plasma membrane"/>
    <property type="evidence" value="ECO:0007669"/>
    <property type="project" value="UniProtKB-SubCell"/>
</dbReference>
<gene>
    <name evidence="7" type="ORF">Q31a_30390</name>
</gene>